<dbReference type="InterPro" id="IPR003607">
    <property type="entry name" value="HD/PDEase_dom"/>
</dbReference>
<keyword evidence="4" id="KW-1133">Transmembrane helix</keyword>
<dbReference type="PROSITE" id="PS50885">
    <property type="entry name" value="HAMP"/>
    <property type="match status" value="1"/>
</dbReference>
<dbReference type="Pfam" id="PF13487">
    <property type="entry name" value="HD_5"/>
    <property type="match status" value="1"/>
</dbReference>
<dbReference type="CDD" id="cd00077">
    <property type="entry name" value="HDc"/>
    <property type="match status" value="1"/>
</dbReference>
<dbReference type="SMART" id="SM00304">
    <property type="entry name" value="HAMP"/>
    <property type="match status" value="1"/>
</dbReference>
<dbReference type="PROSITE" id="PS51831">
    <property type="entry name" value="HD"/>
    <property type="match status" value="1"/>
</dbReference>
<accession>A0ABQ4LU15</accession>
<dbReference type="InterPro" id="IPR037522">
    <property type="entry name" value="HD_GYP_dom"/>
</dbReference>
<evidence type="ECO:0000256" key="1">
    <source>
        <dbReference type="ARBA" id="ARBA00004236"/>
    </source>
</evidence>
<evidence type="ECO:0000259" key="5">
    <source>
        <dbReference type="PROSITE" id="PS50885"/>
    </source>
</evidence>
<evidence type="ECO:0000259" key="6">
    <source>
        <dbReference type="PROSITE" id="PS51831"/>
    </source>
</evidence>
<dbReference type="RefSeq" id="WP_212948829.1">
    <property type="nucleotide sequence ID" value="NZ_BORW01000005.1"/>
</dbReference>
<name>A0ABQ4LU15_9BACL</name>
<proteinExistence type="predicted"/>
<feature type="transmembrane region" description="Helical" evidence="4">
    <location>
        <begin position="203"/>
        <end position="225"/>
    </location>
</feature>
<dbReference type="CDD" id="cd06225">
    <property type="entry name" value="HAMP"/>
    <property type="match status" value="1"/>
</dbReference>
<keyword evidence="4" id="KW-0812">Transmembrane</keyword>
<feature type="domain" description="HD-GYP" evidence="7">
    <location>
        <begin position="314"/>
        <end position="512"/>
    </location>
</feature>
<dbReference type="SMART" id="SM00471">
    <property type="entry name" value="HDc"/>
    <property type="match status" value="1"/>
</dbReference>
<reference evidence="8 9" key="1">
    <citation type="submission" date="2021-03" db="EMBL/GenBank/DDBJ databases">
        <title>Antimicrobial resistance genes in bacteria isolated from Japanese honey, and their potential for conferring macrolide and lincosamide resistance in the American foulbrood pathogen Paenibacillus larvae.</title>
        <authorList>
            <person name="Okamoto M."/>
            <person name="Kumagai M."/>
            <person name="Kanamori H."/>
            <person name="Takamatsu D."/>
        </authorList>
    </citation>
    <scope>NUCLEOTIDE SEQUENCE [LARGE SCALE GENOMIC DNA]</scope>
    <source>
        <strain evidence="8 9">J21TS3</strain>
    </source>
</reference>
<dbReference type="PANTHER" id="PTHR45228">
    <property type="entry name" value="CYCLIC DI-GMP PHOSPHODIESTERASE TM_0186-RELATED"/>
    <property type="match status" value="1"/>
</dbReference>
<dbReference type="InterPro" id="IPR006674">
    <property type="entry name" value="HD_domain"/>
</dbReference>
<evidence type="ECO:0000259" key="7">
    <source>
        <dbReference type="PROSITE" id="PS51832"/>
    </source>
</evidence>
<feature type="transmembrane region" description="Helical" evidence="4">
    <location>
        <begin position="237"/>
        <end position="256"/>
    </location>
</feature>
<feature type="transmembrane region" description="Helical" evidence="4">
    <location>
        <begin position="143"/>
        <end position="170"/>
    </location>
</feature>
<dbReference type="Gene3D" id="1.10.3210.10">
    <property type="entry name" value="Hypothetical protein af1432"/>
    <property type="match status" value="1"/>
</dbReference>
<protein>
    <recommendedName>
        <fullName evidence="10">HD domain-containing protein</fullName>
    </recommendedName>
</protein>
<keyword evidence="2" id="KW-1003">Cell membrane</keyword>
<gene>
    <name evidence="8" type="ORF">J21TS3_15660</name>
</gene>
<evidence type="ECO:0000313" key="9">
    <source>
        <dbReference type="Proteomes" id="UP000680638"/>
    </source>
</evidence>
<dbReference type="Gene3D" id="6.10.340.10">
    <property type="match status" value="1"/>
</dbReference>
<feature type="transmembrane region" description="Helical" evidence="4">
    <location>
        <begin position="21"/>
        <end position="43"/>
    </location>
</feature>
<dbReference type="InterPro" id="IPR003660">
    <property type="entry name" value="HAMP_dom"/>
</dbReference>
<evidence type="ECO:0008006" key="10">
    <source>
        <dbReference type="Google" id="ProtNLM"/>
    </source>
</evidence>
<feature type="transmembrane region" description="Helical" evidence="4">
    <location>
        <begin position="55"/>
        <end position="74"/>
    </location>
</feature>
<evidence type="ECO:0000256" key="3">
    <source>
        <dbReference type="ARBA" id="ARBA00023136"/>
    </source>
</evidence>
<dbReference type="EMBL" id="BORW01000005">
    <property type="protein sequence ID" value="GIO66745.1"/>
    <property type="molecule type" value="Genomic_DNA"/>
</dbReference>
<comment type="caution">
    <text evidence="8">The sequence shown here is derived from an EMBL/GenBank/DDBJ whole genome shotgun (WGS) entry which is preliminary data.</text>
</comment>
<feature type="transmembrane region" description="Helical" evidence="4">
    <location>
        <begin position="104"/>
        <end position="131"/>
    </location>
</feature>
<organism evidence="8 9">
    <name type="scientific">Paenibacillus cookii</name>
    <dbReference type="NCBI Taxonomy" id="157839"/>
    <lineage>
        <taxon>Bacteria</taxon>
        <taxon>Bacillati</taxon>
        <taxon>Bacillota</taxon>
        <taxon>Bacilli</taxon>
        <taxon>Bacillales</taxon>
        <taxon>Paenibacillaceae</taxon>
        <taxon>Paenibacillus</taxon>
    </lineage>
</organism>
<feature type="domain" description="HAMP" evidence="5">
    <location>
        <begin position="261"/>
        <end position="312"/>
    </location>
</feature>
<comment type="subcellular location">
    <subcellularLocation>
        <location evidence="1">Cell membrane</location>
    </subcellularLocation>
</comment>
<sequence>MNTDSSCLETRKVYRSFLGKLLRNYLIGLLLTVLVVGIAIVPATLSIAPGEYKRLAFVLLVSLVSMGAAEWIFFNRHIRSIREGIAAGASLDVLRRAFIQTQRLPLLTVFRILVPHQLSFSIPALLLTAWMLHEGLLTFPGSYILVAALGALLVAGMHAMLDFFLTTAAIRPMLIEFKMLAEKKFRVELDADDHVLLSIRPKFLVSGILMGTLPLLLFSLAAHIRLEQLDGGMFQNYWGWAGLILLIDSAFVYMGARLITQDIERPISQLYDAMNEIKEGRLTKVQNVYSDEFSKLVTGFNMMVSALEMREKESRAMLDSYFVTLAVALDARDPYTAGHSLRVAEYSEKIGRLCGMSSEELAIIRKSALLHDIGKIGIRDTVLLKEGRLTDEEFDQIKAHPELGENILLQIEPKEVMAPLLPGVRSHHERYDGKGYPDGLAGEEIPVLGRIIAVADAYDAMTSDRPYRRGMAPSIALSILDEGRGSQWDPVFAKVFVDHMRKQLPSIPKWGA</sequence>
<feature type="domain" description="HD" evidence="6">
    <location>
        <begin position="336"/>
        <end position="461"/>
    </location>
</feature>
<dbReference type="SUPFAM" id="SSF158472">
    <property type="entry name" value="HAMP domain-like"/>
    <property type="match status" value="1"/>
</dbReference>
<dbReference type="PROSITE" id="PS51832">
    <property type="entry name" value="HD_GYP"/>
    <property type="match status" value="1"/>
</dbReference>
<evidence type="ECO:0000313" key="8">
    <source>
        <dbReference type="EMBL" id="GIO66745.1"/>
    </source>
</evidence>
<dbReference type="SUPFAM" id="SSF109604">
    <property type="entry name" value="HD-domain/PDEase-like"/>
    <property type="match status" value="1"/>
</dbReference>
<keyword evidence="9" id="KW-1185">Reference proteome</keyword>
<dbReference type="Proteomes" id="UP000680638">
    <property type="component" value="Unassembled WGS sequence"/>
</dbReference>
<evidence type="ECO:0000256" key="4">
    <source>
        <dbReference type="SAM" id="Phobius"/>
    </source>
</evidence>
<evidence type="ECO:0000256" key="2">
    <source>
        <dbReference type="ARBA" id="ARBA00022475"/>
    </source>
</evidence>
<keyword evidence="3 4" id="KW-0472">Membrane</keyword>
<dbReference type="InterPro" id="IPR052020">
    <property type="entry name" value="Cyclic_di-GMP/3'3'-cGAMP_PDE"/>
</dbReference>